<dbReference type="AlphaFoldDB" id="A0AAQ4DGJ0"/>
<sequence length="216" mass="23623">MLLHVLVVSLVCLLPVILFYEVLATVIVTAVAMYDAAFCGPLPSLATVCAHPMTACSHLTSGECRYSNETVLTCAQHNRSLEDSLAVEDYCLTPSVLAARLEEAYLSPWMNEAAGGLCLMLAALVLRMKFQKLQTITAALLITAFVLLVEPYSSRDLILVDVVLMHAIDLFPFVDSAQLFPPEDLLTKHGAQICSKLRCAVTQRRESQTICMMPSS</sequence>
<comment type="caution">
    <text evidence="2">The sequence shown here is derived from an EMBL/GenBank/DDBJ whole genome shotgun (WGS) entry which is preliminary data.</text>
</comment>
<evidence type="ECO:0000256" key="1">
    <source>
        <dbReference type="SAM" id="Phobius"/>
    </source>
</evidence>
<reference evidence="2 3" key="1">
    <citation type="journal article" date="2023" name="Arcadia Sci">
        <title>De novo assembly of a long-read Amblyomma americanum tick genome.</title>
        <authorList>
            <person name="Chou S."/>
            <person name="Poskanzer K.E."/>
            <person name="Rollins M."/>
            <person name="Thuy-Boun P.S."/>
        </authorList>
    </citation>
    <scope>NUCLEOTIDE SEQUENCE [LARGE SCALE GENOMIC DNA]</scope>
    <source>
        <strain evidence="2">F_SG_1</strain>
        <tissue evidence="2">Salivary glands</tissue>
    </source>
</reference>
<keyword evidence="1" id="KW-0812">Transmembrane</keyword>
<evidence type="ECO:0000313" key="3">
    <source>
        <dbReference type="Proteomes" id="UP001321473"/>
    </source>
</evidence>
<dbReference type="EMBL" id="JARKHS020030960">
    <property type="protein sequence ID" value="KAK8761580.1"/>
    <property type="molecule type" value="Genomic_DNA"/>
</dbReference>
<keyword evidence="3" id="KW-1185">Reference proteome</keyword>
<protein>
    <submittedName>
        <fullName evidence="2">Uncharacterized protein</fullName>
    </submittedName>
</protein>
<dbReference type="Proteomes" id="UP001321473">
    <property type="component" value="Unassembled WGS sequence"/>
</dbReference>
<keyword evidence="1" id="KW-1133">Transmembrane helix</keyword>
<gene>
    <name evidence="2" type="ORF">V5799_027153</name>
</gene>
<organism evidence="2 3">
    <name type="scientific">Amblyomma americanum</name>
    <name type="common">Lone star tick</name>
    <dbReference type="NCBI Taxonomy" id="6943"/>
    <lineage>
        <taxon>Eukaryota</taxon>
        <taxon>Metazoa</taxon>
        <taxon>Ecdysozoa</taxon>
        <taxon>Arthropoda</taxon>
        <taxon>Chelicerata</taxon>
        <taxon>Arachnida</taxon>
        <taxon>Acari</taxon>
        <taxon>Parasitiformes</taxon>
        <taxon>Ixodida</taxon>
        <taxon>Ixodoidea</taxon>
        <taxon>Ixodidae</taxon>
        <taxon>Amblyomminae</taxon>
        <taxon>Amblyomma</taxon>
    </lineage>
</organism>
<evidence type="ECO:0000313" key="2">
    <source>
        <dbReference type="EMBL" id="KAK8761580.1"/>
    </source>
</evidence>
<feature type="transmembrane region" description="Helical" evidence="1">
    <location>
        <begin position="109"/>
        <end position="126"/>
    </location>
</feature>
<proteinExistence type="predicted"/>
<accession>A0AAQ4DGJ0</accession>
<name>A0AAQ4DGJ0_AMBAM</name>
<keyword evidence="1" id="KW-0472">Membrane</keyword>